<dbReference type="Gene3D" id="3.40.640.10">
    <property type="entry name" value="Type I PLP-dependent aspartate aminotransferase-like (Major domain)"/>
    <property type="match status" value="1"/>
</dbReference>
<accession>X1EKJ3</accession>
<organism evidence="1">
    <name type="scientific">marine sediment metagenome</name>
    <dbReference type="NCBI Taxonomy" id="412755"/>
    <lineage>
        <taxon>unclassified sequences</taxon>
        <taxon>metagenomes</taxon>
        <taxon>ecological metagenomes</taxon>
    </lineage>
</organism>
<gene>
    <name evidence="1" type="ORF">S01H4_67225</name>
</gene>
<reference evidence="1" key="1">
    <citation type="journal article" date="2014" name="Front. Microbiol.">
        <title>High frequency of phylogenetically diverse reductive dehalogenase-homologous genes in deep subseafloor sedimentary metagenomes.</title>
        <authorList>
            <person name="Kawai M."/>
            <person name="Futagami T."/>
            <person name="Toyoda A."/>
            <person name="Takaki Y."/>
            <person name="Nishi S."/>
            <person name="Hori S."/>
            <person name="Arai W."/>
            <person name="Tsubouchi T."/>
            <person name="Morono Y."/>
            <person name="Uchiyama I."/>
            <person name="Ito T."/>
            <person name="Fujiyama A."/>
            <person name="Inagaki F."/>
            <person name="Takami H."/>
        </authorList>
    </citation>
    <scope>NUCLEOTIDE SEQUENCE</scope>
    <source>
        <strain evidence="1">Expedition CK06-06</strain>
    </source>
</reference>
<dbReference type="InterPro" id="IPR015421">
    <property type="entry name" value="PyrdxlP-dep_Trfase_major"/>
</dbReference>
<dbReference type="Gene3D" id="3.90.1150.10">
    <property type="entry name" value="Aspartate Aminotransferase, domain 1"/>
    <property type="match status" value="1"/>
</dbReference>
<feature type="non-terminal residue" evidence="1">
    <location>
        <position position="40"/>
    </location>
</feature>
<dbReference type="InterPro" id="IPR015422">
    <property type="entry name" value="PyrdxlP-dep_Trfase_small"/>
</dbReference>
<feature type="non-terminal residue" evidence="1">
    <location>
        <position position="1"/>
    </location>
</feature>
<evidence type="ECO:0000313" key="1">
    <source>
        <dbReference type="EMBL" id="GAH20875.1"/>
    </source>
</evidence>
<sequence>CTNHNLNVLAANIFLSLMGTEGLYQISLLNIKSTHYLENL</sequence>
<comment type="caution">
    <text evidence="1">The sequence shown here is derived from an EMBL/GenBank/DDBJ whole genome shotgun (WGS) entry which is preliminary data.</text>
</comment>
<dbReference type="AlphaFoldDB" id="X1EKJ3"/>
<protein>
    <submittedName>
        <fullName evidence="1">Uncharacterized protein</fullName>
    </submittedName>
</protein>
<name>X1EKJ3_9ZZZZ</name>
<dbReference type="EMBL" id="BART01042146">
    <property type="protein sequence ID" value="GAH20875.1"/>
    <property type="molecule type" value="Genomic_DNA"/>
</dbReference>
<proteinExistence type="predicted"/>